<feature type="chain" id="PRO_5046082070" evidence="2">
    <location>
        <begin position="23"/>
        <end position="90"/>
    </location>
</feature>
<evidence type="ECO:0000256" key="2">
    <source>
        <dbReference type="SAM" id="SignalP"/>
    </source>
</evidence>
<proteinExistence type="predicted"/>
<feature type="signal peptide" evidence="2">
    <location>
        <begin position="1"/>
        <end position="22"/>
    </location>
</feature>
<protein>
    <submittedName>
        <fullName evidence="3">Uncharacterized protein</fullName>
    </submittedName>
</protein>
<feature type="region of interest" description="Disordered" evidence="1">
    <location>
        <begin position="21"/>
        <end position="90"/>
    </location>
</feature>
<keyword evidence="4" id="KW-1185">Reference proteome</keyword>
<gene>
    <name evidence="3" type="ORF">PUR21_01005</name>
</gene>
<dbReference type="EMBL" id="JAQYXL010000001">
    <property type="protein sequence ID" value="MEN3226267.1"/>
    <property type="molecule type" value="Genomic_DNA"/>
</dbReference>
<dbReference type="Proteomes" id="UP001404845">
    <property type="component" value="Unassembled WGS sequence"/>
</dbReference>
<keyword evidence="2" id="KW-0732">Signal</keyword>
<evidence type="ECO:0000313" key="4">
    <source>
        <dbReference type="Proteomes" id="UP001404845"/>
    </source>
</evidence>
<dbReference type="RefSeq" id="WP_200671018.1">
    <property type="nucleotide sequence ID" value="NZ_JACWCW010000032.1"/>
</dbReference>
<evidence type="ECO:0000256" key="1">
    <source>
        <dbReference type="SAM" id="MobiDB-lite"/>
    </source>
</evidence>
<sequence length="90" mass="8720">MRFSMTFLSALFASALAGAAHAQAPAGAAGPRGTEPVVTRMPDTTGNDRNLVIAPGPTGASTIQTDSAAAGNAGQPSRAVPQGGGGGSNR</sequence>
<evidence type="ECO:0000313" key="3">
    <source>
        <dbReference type="EMBL" id="MEN3226267.1"/>
    </source>
</evidence>
<reference evidence="3 4" key="1">
    <citation type="journal article" date="2023" name="PLoS ONE">
        <title>Complete genome assembly of Hawai'i environmental nontuberculous mycobacteria reveals unexpected co-isolation with methylobacteria.</title>
        <authorList>
            <person name="Hendrix J."/>
            <person name="Epperson L.E."/>
            <person name="Tong E.I."/>
            <person name="Chan Y.L."/>
            <person name="Hasan N.A."/>
            <person name="Dawrs S.N."/>
            <person name="Norton G.J."/>
            <person name="Virdi R."/>
            <person name="Crooks J.L."/>
            <person name="Chan E.D."/>
            <person name="Honda J.R."/>
            <person name="Strong M."/>
        </authorList>
    </citation>
    <scope>NUCLEOTIDE SEQUENCE [LARGE SCALE GENOMIC DNA]</scope>
    <source>
        <strain evidence="3 4">NJH_HI01</strain>
    </source>
</reference>
<comment type="caution">
    <text evidence="3">The sequence shown here is derived from an EMBL/GenBank/DDBJ whole genome shotgun (WGS) entry which is preliminary data.</text>
</comment>
<name>A0ABU9Z4L8_9HYPH</name>
<organism evidence="3 4">
    <name type="scientific">Methylorubrum rhodesianum</name>
    <dbReference type="NCBI Taxonomy" id="29427"/>
    <lineage>
        <taxon>Bacteria</taxon>
        <taxon>Pseudomonadati</taxon>
        <taxon>Pseudomonadota</taxon>
        <taxon>Alphaproteobacteria</taxon>
        <taxon>Hyphomicrobiales</taxon>
        <taxon>Methylobacteriaceae</taxon>
        <taxon>Methylorubrum</taxon>
    </lineage>
</organism>
<accession>A0ABU9Z4L8</accession>